<dbReference type="EMBL" id="AP011532">
    <property type="protein sequence ID" value="BAI62738.1"/>
    <property type="molecule type" value="Genomic_DNA"/>
</dbReference>
<organism evidence="5 6">
    <name type="scientific">Methanocella paludicola (strain DSM 17711 / JCM 13418 / NBRC 101707 / SANAE)</name>
    <dbReference type="NCBI Taxonomy" id="304371"/>
    <lineage>
        <taxon>Archaea</taxon>
        <taxon>Methanobacteriati</taxon>
        <taxon>Methanobacteriota</taxon>
        <taxon>Stenosarchaea group</taxon>
        <taxon>Methanomicrobia</taxon>
        <taxon>Methanocellales</taxon>
        <taxon>Methanocellaceae</taxon>
        <taxon>Methanocella</taxon>
    </lineage>
</organism>
<dbReference type="OrthoDB" id="10495at2157"/>
<sequence length="115" mass="13360">MQLVDRRCRPCMGENERPLAEKDALDLLKELPGWRIENGRLLMNYEFGTFMEAVSFLNKIAVIAAEEEHTPDVCIEDYNKMRLSLYTYCCGGLTENDFILAAKMGKAYDSQKRWR</sequence>
<accession>D1Z216</accession>
<keyword evidence="6" id="KW-1185">Reference proteome</keyword>
<dbReference type="PANTHER" id="PTHR12599">
    <property type="entry name" value="PTERIN-4-ALPHA-CARBINOLAMINE DEHYDRATASE"/>
    <property type="match status" value="1"/>
</dbReference>
<reference evidence="5 6" key="2">
    <citation type="journal article" date="2008" name="Int. J. Syst. Evol. Microbiol.">
        <title>Methanocella paludicola gen. nov., sp. nov., a methane-producing archaeon, the first isolate of the lineage 'Rice Cluster I', and proposal of the new archaeal order Methanocellales ord. nov.</title>
        <authorList>
            <person name="Sakai S."/>
            <person name="Imachi H."/>
            <person name="Hanada S."/>
            <person name="Ohashi A."/>
            <person name="Harada H."/>
            <person name="Kamagata Y."/>
        </authorList>
    </citation>
    <scope>NUCLEOTIDE SEQUENCE [LARGE SCALE GENOMIC DNA]</scope>
    <source>
        <strain evidence="6">DSM 17711 / JCM 13418 / NBRC 101707 / SANAE</strain>
    </source>
</reference>
<gene>
    <name evidence="5" type="ordered locus">MCP_2666</name>
</gene>
<dbReference type="PANTHER" id="PTHR12599:SF0">
    <property type="entry name" value="PTERIN-4-ALPHA-CARBINOLAMINE DEHYDRATASE"/>
    <property type="match status" value="1"/>
</dbReference>
<dbReference type="RefSeq" id="WP_012901412.1">
    <property type="nucleotide sequence ID" value="NC_013665.1"/>
</dbReference>
<dbReference type="eggNOG" id="arCOG02939">
    <property type="taxonomic scope" value="Archaea"/>
</dbReference>
<dbReference type="InterPro" id="IPR001533">
    <property type="entry name" value="Pterin_deHydtase"/>
</dbReference>
<dbReference type="GO" id="GO:0008124">
    <property type="term" value="F:4-alpha-hydroxytetrahydrobiopterin dehydratase activity"/>
    <property type="evidence" value="ECO:0007669"/>
    <property type="project" value="UniProtKB-EC"/>
</dbReference>
<evidence type="ECO:0000313" key="5">
    <source>
        <dbReference type="EMBL" id="BAI62738.1"/>
    </source>
</evidence>
<dbReference type="GO" id="GO:0006729">
    <property type="term" value="P:tetrahydrobiopterin biosynthetic process"/>
    <property type="evidence" value="ECO:0007669"/>
    <property type="project" value="InterPro"/>
</dbReference>
<comment type="similarity">
    <text evidence="2">Belongs to the pterin-4-alpha-carbinolamine dehydratase family.</text>
</comment>
<evidence type="ECO:0000256" key="2">
    <source>
        <dbReference type="ARBA" id="ARBA00006472"/>
    </source>
</evidence>
<dbReference type="Pfam" id="PF01329">
    <property type="entry name" value="Pterin_4a"/>
    <property type="match status" value="1"/>
</dbReference>
<dbReference type="InterPro" id="IPR036428">
    <property type="entry name" value="PCD_sf"/>
</dbReference>
<dbReference type="InParanoid" id="D1Z216"/>
<reference evidence="6" key="3">
    <citation type="journal article" date="2011" name="PLoS ONE">
        <title>Genome sequence of a mesophilic hydrogenotrophic methanogen Methanocella paludicola, the first cultivated representative of the order Methanocellales.</title>
        <authorList>
            <person name="Sakai S."/>
            <person name="Takaki Y."/>
            <person name="Shimamura S."/>
            <person name="Sekine M."/>
            <person name="Tajima T."/>
            <person name="Kosugi H."/>
            <person name="Ichikawa N."/>
            <person name="Tasumi E."/>
            <person name="Hiraki A.T."/>
            <person name="Shimizu A."/>
            <person name="Kato Y."/>
            <person name="Nishiko R."/>
            <person name="Mori K."/>
            <person name="Fujita N."/>
            <person name="Imachi H."/>
            <person name="Takai K."/>
        </authorList>
    </citation>
    <scope>NUCLEOTIDE SEQUENCE [LARGE SCALE GENOMIC DNA]</scope>
    <source>
        <strain evidence="6">DSM 17711 / JCM 13418 / NBRC 101707 / SANAE</strain>
    </source>
</reference>
<evidence type="ECO:0000256" key="4">
    <source>
        <dbReference type="ARBA" id="ARBA00023239"/>
    </source>
</evidence>
<evidence type="ECO:0000313" key="6">
    <source>
        <dbReference type="Proteomes" id="UP000001882"/>
    </source>
</evidence>
<dbReference type="STRING" id="304371.MCP_2666"/>
<dbReference type="CDD" id="cd00488">
    <property type="entry name" value="PCD_DCoH"/>
    <property type="match status" value="1"/>
</dbReference>
<dbReference type="GeneID" id="8682388"/>
<dbReference type="SUPFAM" id="SSF55248">
    <property type="entry name" value="PCD-like"/>
    <property type="match status" value="1"/>
</dbReference>
<protein>
    <recommendedName>
        <fullName evidence="3">4a-hydroxytetrahydrobiopterin dehydratase</fullName>
        <ecNumber evidence="3">4.2.1.96</ecNumber>
    </recommendedName>
</protein>
<dbReference type="EC" id="4.2.1.96" evidence="3"/>
<evidence type="ECO:0000256" key="3">
    <source>
        <dbReference type="ARBA" id="ARBA00013252"/>
    </source>
</evidence>
<dbReference type="AlphaFoldDB" id="D1Z216"/>
<reference evidence="5 6" key="1">
    <citation type="journal article" date="2007" name="Appl. Environ. Microbiol.">
        <title>Isolation of key methanogens for global methane emission from rice paddy fields: a novel isolate affiliated with the clone cluster rice cluster I.</title>
        <authorList>
            <person name="Sakai S."/>
            <person name="Imachi H."/>
            <person name="Sekiguchi Y."/>
            <person name="Ohashi A."/>
            <person name="Harada H."/>
            <person name="Kamagata Y."/>
        </authorList>
    </citation>
    <scope>NUCLEOTIDE SEQUENCE [LARGE SCALE GENOMIC DNA]</scope>
    <source>
        <strain evidence="6">DSM 17711 / JCM 13418 / NBRC 101707 / SANAE</strain>
    </source>
</reference>
<keyword evidence="4" id="KW-0456">Lyase</keyword>
<dbReference type="KEGG" id="mpd:MCP_2666"/>
<dbReference type="Gene3D" id="3.30.1360.20">
    <property type="entry name" value="Transcriptional coactivator/pterin dehydratase"/>
    <property type="match status" value="1"/>
</dbReference>
<dbReference type="Proteomes" id="UP000001882">
    <property type="component" value="Chromosome"/>
</dbReference>
<evidence type="ECO:0000256" key="1">
    <source>
        <dbReference type="ARBA" id="ARBA00001554"/>
    </source>
</evidence>
<name>D1Z216_METPS</name>
<proteinExistence type="inferred from homology"/>
<comment type="catalytic activity">
    <reaction evidence="1">
        <text>(4aS,6R)-4a-hydroxy-L-erythro-5,6,7,8-tetrahydrobiopterin = (6R)-L-erythro-6,7-dihydrobiopterin + H2O</text>
        <dbReference type="Rhea" id="RHEA:11920"/>
        <dbReference type="ChEBI" id="CHEBI:15377"/>
        <dbReference type="ChEBI" id="CHEBI:15642"/>
        <dbReference type="ChEBI" id="CHEBI:43120"/>
        <dbReference type="EC" id="4.2.1.96"/>
    </reaction>
</comment>